<evidence type="ECO:0000259" key="3">
    <source>
        <dbReference type="Pfam" id="PF13505"/>
    </source>
</evidence>
<organism evidence="4 5">
    <name type="scientific">Marivivens donghaensis</name>
    <dbReference type="NCBI Taxonomy" id="1699413"/>
    <lineage>
        <taxon>Bacteria</taxon>
        <taxon>Pseudomonadati</taxon>
        <taxon>Pseudomonadota</taxon>
        <taxon>Alphaproteobacteria</taxon>
        <taxon>Rhodobacterales</taxon>
        <taxon>Paracoccaceae</taxon>
        <taxon>Marivivens group</taxon>
        <taxon>Marivivens</taxon>
    </lineage>
</organism>
<accession>A0ABX0VXY2</accession>
<proteinExistence type="predicted"/>
<dbReference type="EMBL" id="JAATOP010000006">
    <property type="protein sequence ID" value="NIY72851.1"/>
    <property type="molecule type" value="Genomic_DNA"/>
</dbReference>
<protein>
    <submittedName>
        <fullName evidence="4">Porin family protein</fullName>
    </submittedName>
</protein>
<dbReference type="RefSeq" id="WP_167638237.1">
    <property type="nucleotide sequence ID" value="NZ_JAATOP010000006.1"/>
</dbReference>
<evidence type="ECO:0000313" key="5">
    <source>
        <dbReference type="Proteomes" id="UP000709466"/>
    </source>
</evidence>
<keyword evidence="5" id="KW-1185">Reference proteome</keyword>
<reference evidence="4 5" key="1">
    <citation type="submission" date="2020-03" db="EMBL/GenBank/DDBJ databases">
        <title>Bacterial isolates of synthetic phycosphere.</title>
        <authorList>
            <person name="Fu H."/>
            <person name="Moran M.A."/>
        </authorList>
    </citation>
    <scope>NUCLEOTIDE SEQUENCE [LARGE SCALE GENOMIC DNA]</scope>
    <source>
        <strain evidence="4 5">HF1</strain>
    </source>
</reference>
<feature type="chain" id="PRO_5045106656" evidence="2">
    <location>
        <begin position="23"/>
        <end position="195"/>
    </location>
</feature>
<dbReference type="InterPro" id="IPR011250">
    <property type="entry name" value="OMP/PagP_B-barrel"/>
</dbReference>
<keyword evidence="1 2" id="KW-0732">Signal</keyword>
<dbReference type="Gene3D" id="2.40.160.20">
    <property type="match status" value="1"/>
</dbReference>
<evidence type="ECO:0000256" key="1">
    <source>
        <dbReference type="ARBA" id="ARBA00022729"/>
    </source>
</evidence>
<sequence>MFIKNILLASTAVATLAGPALAGGMAAPAPVQDVVVVEPAPVMGMDWTGGYAGLSLGYADVTDEDEADGASYGAFAGYQYDMGSWVVGGEVSYDGYDIEDGNNSVDSEMAAKVRVGYDAGQWLPYATAGVSQLNTTIGGTEYEDDGYVYGIGTDYAWNDSWTVGAEVLKHEYEDYAGSGDDIDMTSVAVRASFNF</sequence>
<dbReference type="Pfam" id="PF13505">
    <property type="entry name" value="OMP_b-brl"/>
    <property type="match status" value="1"/>
</dbReference>
<feature type="domain" description="Outer membrane protein beta-barrel" evidence="3">
    <location>
        <begin position="23"/>
        <end position="195"/>
    </location>
</feature>
<evidence type="ECO:0000256" key="2">
    <source>
        <dbReference type="SAM" id="SignalP"/>
    </source>
</evidence>
<dbReference type="Proteomes" id="UP000709466">
    <property type="component" value="Unassembled WGS sequence"/>
</dbReference>
<dbReference type="SUPFAM" id="SSF56925">
    <property type="entry name" value="OMPA-like"/>
    <property type="match status" value="1"/>
</dbReference>
<comment type="caution">
    <text evidence="4">The sequence shown here is derived from an EMBL/GenBank/DDBJ whole genome shotgun (WGS) entry which is preliminary data.</text>
</comment>
<evidence type="ECO:0000313" key="4">
    <source>
        <dbReference type="EMBL" id="NIY72851.1"/>
    </source>
</evidence>
<name>A0ABX0VXY2_9RHOB</name>
<feature type="signal peptide" evidence="2">
    <location>
        <begin position="1"/>
        <end position="22"/>
    </location>
</feature>
<dbReference type="InterPro" id="IPR027385">
    <property type="entry name" value="Beta-barrel_OMP"/>
</dbReference>
<gene>
    <name evidence="4" type="ORF">HCZ30_10460</name>
</gene>